<dbReference type="EMBL" id="RQTK01000215">
    <property type="protein sequence ID" value="RUS84176.1"/>
    <property type="molecule type" value="Genomic_DNA"/>
</dbReference>
<keyword evidence="4 6" id="KW-0539">Nucleus</keyword>
<feature type="active site" description="Proton donor/acceptor" evidence="6">
    <location>
        <position position="268"/>
    </location>
</feature>
<feature type="active site" description="Proton donor/acceptor" evidence="6">
    <location>
        <position position="180"/>
    </location>
</feature>
<evidence type="ECO:0000256" key="3">
    <source>
        <dbReference type="ARBA" id="ARBA00023239"/>
    </source>
</evidence>
<proteinExistence type="inferred from homology"/>
<evidence type="ECO:0000256" key="1">
    <source>
        <dbReference type="ARBA" id="ARBA00022722"/>
    </source>
</evidence>
<accession>A0A433TRT1</accession>
<keyword evidence="1 6" id="KW-0540">Nuclease</keyword>
<sequence length="332" mass="37592">MSCLVSYSGSSDEDGDENPYLESHCSKINLRLSDPSQEKVISATNKYCDSLPLSSKDICNEETGGKLMKGVEPKLTRPSKCVPEKRVDAELSRKRKLAFSEKESLNLPTSIQNMYENKHHVPADNPAMHQNRVRSFPHEVGNWATYVYIPVRKDERLLSFVQNVTEQLLPQGFEILPEFHVSLSRTVAIRHHWIEPLVDSLKDKLQDISTSVCEIVDVKLFTNDEKTRTFVCLELADDDTELLKYVEAVDSSFKDFRLAPYYENPSFHISVGWCLGDIVSNVSRQDLSKAKDMLSEFVAAHPDLSIVYAHEIICRSGNKSFGIKLKESFKGG</sequence>
<dbReference type="GO" id="GO:1990838">
    <property type="term" value="F:poly(U)-specific exoribonuclease activity, producing 3' uridine cyclic phosphate ends"/>
    <property type="evidence" value="ECO:0007669"/>
    <property type="project" value="UniProtKB-UniRule"/>
</dbReference>
<gene>
    <name evidence="8" type="ORF">EGW08_008063</name>
</gene>
<comment type="similarity">
    <text evidence="6">Belongs to the 2H phosphoesterase superfamily. USB1 family.</text>
</comment>
<feature type="region of interest" description="Disordered" evidence="7">
    <location>
        <begin position="1"/>
        <end position="20"/>
    </location>
</feature>
<dbReference type="GO" id="GO:0016829">
    <property type="term" value="F:lyase activity"/>
    <property type="evidence" value="ECO:0007669"/>
    <property type="project" value="UniProtKB-KW"/>
</dbReference>
<protein>
    <recommendedName>
        <fullName evidence="6">U6 snRNA phosphodiesterase</fullName>
        <ecNumber evidence="6">3.1.4.-</ecNumber>
    </recommendedName>
</protein>
<keyword evidence="2 6" id="KW-0378">Hydrolase</keyword>
<reference evidence="8 9" key="1">
    <citation type="submission" date="2019-01" db="EMBL/GenBank/DDBJ databases">
        <title>A draft genome assembly of the solar-powered sea slug Elysia chlorotica.</title>
        <authorList>
            <person name="Cai H."/>
            <person name="Li Q."/>
            <person name="Fang X."/>
            <person name="Li J."/>
            <person name="Curtis N.E."/>
            <person name="Altenburger A."/>
            <person name="Shibata T."/>
            <person name="Feng M."/>
            <person name="Maeda T."/>
            <person name="Schwartz J.A."/>
            <person name="Shigenobu S."/>
            <person name="Lundholm N."/>
            <person name="Nishiyama T."/>
            <person name="Yang H."/>
            <person name="Hasebe M."/>
            <person name="Li S."/>
            <person name="Pierce S.K."/>
            <person name="Wang J."/>
        </authorList>
    </citation>
    <scope>NUCLEOTIDE SEQUENCE [LARGE SCALE GENOMIC DNA]</scope>
    <source>
        <strain evidence="8">EC2010</strain>
        <tissue evidence="8">Whole organism of an adult</tissue>
    </source>
</reference>
<evidence type="ECO:0000256" key="5">
    <source>
        <dbReference type="ARBA" id="ARBA00029300"/>
    </source>
</evidence>
<comment type="function">
    <text evidence="6">Phosphodiesterase responsible for the U6 snRNA 3' end processing. Acts as an exoribonuclease (RNase) responsible for trimming the poly(U) tract of the last nucleotides in the pre-U6 snRNA molecule, leading to the formation of mature U6 snRNA.</text>
</comment>
<dbReference type="EC" id="3.1.4.-" evidence="6"/>
<dbReference type="PANTHER" id="PTHR13522">
    <property type="entry name" value="U6 SNRNA PHOSPHODIESTERASE 1"/>
    <property type="match status" value="1"/>
</dbReference>
<dbReference type="Pfam" id="PF09749">
    <property type="entry name" value="HVSL"/>
    <property type="match status" value="1"/>
</dbReference>
<dbReference type="OrthoDB" id="49151at2759"/>
<organism evidence="8 9">
    <name type="scientific">Elysia chlorotica</name>
    <name type="common">Eastern emerald elysia</name>
    <name type="synonym">Sea slug</name>
    <dbReference type="NCBI Taxonomy" id="188477"/>
    <lineage>
        <taxon>Eukaryota</taxon>
        <taxon>Metazoa</taxon>
        <taxon>Spiralia</taxon>
        <taxon>Lophotrochozoa</taxon>
        <taxon>Mollusca</taxon>
        <taxon>Gastropoda</taxon>
        <taxon>Heterobranchia</taxon>
        <taxon>Euthyneura</taxon>
        <taxon>Panpulmonata</taxon>
        <taxon>Sacoglossa</taxon>
        <taxon>Placobranchoidea</taxon>
        <taxon>Plakobranchidae</taxon>
        <taxon>Elysia</taxon>
    </lineage>
</organism>
<dbReference type="Gene3D" id="3.90.1140.10">
    <property type="entry name" value="Cyclic phosphodiesterase"/>
    <property type="match status" value="1"/>
</dbReference>
<evidence type="ECO:0000313" key="9">
    <source>
        <dbReference type="Proteomes" id="UP000271974"/>
    </source>
</evidence>
<dbReference type="PANTHER" id="PTHR13522:SF3">
    <property type="entry name" value="U6 SNRNA PHOSPHODIESTERASE 1"/>
    <property type="match status" value="1"/>
</dbReference>
<keyword evidence="3" id="KW-0456">Lyase</keyword>
<comment type="subcellular location">
    <subcellularLocation>
        <location evidence="6">Nucleus</location>
    </subcellularLocation>
</comment>
<comment type="catalytic activity">
    <reaction evidence="5">
        <text>a 3'-end uridylyl-uridine-RNA = a 3'-end 2',3'-cyclophospho-uridine-RNA + uridine</text>
        <dbReference type="Rhea" id="RHEA:46052"/>
        <dbReference type="Rhea" id="RHEA-COMP:17384"/>
        <dbReference type="Rhea" id="RHEA-COMP:17385"/>
        <dbReference type="ChEBI" id="CHEBI:16704"/>
        <dbReference type="ChEBI" id="CHEBI:85643"/>
        <dbReference type="ChEBI" id="CHEBI:85644"/>
    </reaction>
    <physiologicalReaction direction="left-to-right" evidence="5">
        <dbReference type="Rhea" id="RHEA:46053"/>
    </physiologicalReaction>
</comment>
<dbReference type="GO" id="GO:0034477">
    <property type="term" value="P:U6 snRNA 3'-end processing"/>
    <property type="evidence" value="ECO:0007669"/>
    <property type="project" value="UniProtKB-UniRule"/>
</dbReference>
<dbReference type="InterPro" id="IPR027521">
    <property type="entry name" value="Usb1"/>
</dbReference>
<evidence type="ECO:0000256" key="6">
    <source>
        <dbReference type="HAMAP-Rule" id="MF_03040"/>
    </source>
</evidence>
<evidence type="ECO:0000256" key="2">
    <source>
        <dbReference type="ARBA" id="ARBA00022801"/>
    </source>
</evidence>
<evidence type="ECO:0000256" key="7">
    <source>
        <dbReference type="SAM" id="MobiDB-lite"/>
    </source>
</evidence>
<keyword evidence="9" id="KW-1185">Reference proteome</keyword>
<evidence type="ECO:0000256" key="4">
    <source>
        <dbReference type="ARBA" id="ARBA00023242"/>
    </source>
</evidence>
<name>A0A433TRT1_ELYCH</name>
<dbReference type="Proteomes" id="UP000271974">
    <property type="component" value="Unassembled WGS sequence"/>
</dbReference>
<dbReference type="GO" id="GO:0005634">
    <property type="term" value="C:nucleus"/>
    <property type="evidence" value="ECO:0007669"/>
    <property type="project" value="UniProtKB-SubCell"/>
</dbReference>
<evidence type="ECO:0000313" key="8">
    <source>
        <dbReference type="EMBL" id="RUS84176.1"/>
    </source>
</evidence>
<dbReference type="STRING" id="188477.A0A433TRT1"/>
<dbReference type="HAMAP" id="MF_03040">
    <property type="entry name" value="USB1"/>
    <property type="match status" value="1"/>
</dbReference>
<comment type="caution">
    <text evidence="8">The sequence shown here is derived from an EMBL/GenBank/DDBJ whole genome shotgun (WGS) entry which is preliminary data.</text>
</comment>
<dbReference type="AlphaFoldDB" id="A0A433TRT1"/>